<keyword evidence="3" id="KW-0732">Signal</keyword>
<dbReference type="AlphaFoldDB" id="A0A6G1VLX6"/>
<dbReference type="PROSITE" id="PS51257">
    <property type="entry name" value="PROKAR_LIPOPROTEIN"/>
    <property type="match status" value="1"/>
</dbReference>
<feature type="domain" description="Transglycosylase SLT" evidence="4">
    <location>
        <begin position="251"/>
        <end position="359"/>
    </location>
</feature>
<dbReference type="Proteomes" id="UP000477980">
    <property type="component" value="Unassembled WGS sequence"/>
</dbReference>
<dbReference type="Gene3D" id="3.40.190.10">
    <property type="entry name" value="Periplasmic binding protein-like II"/>
    <property type="match status" value="1"/>
</dbReference>
<dbReference type="Pfam" id="PF01464">
    <property type="entry name" value="SLT"/>
    <property type="match status" value="1"/>
</dbReference>
<comment type="caution">
    <text evidence="5">The sequence shown here is derived from an EMBL/GenBank/DDBJ whole genome shotgun (WGS) entry which is preliminary data.</text>
</comment>
<proteinExistence type="inferred from homology"/>
<feature type="compositionally biased region" description="Basic residues" evidence="2">
    <location>
        <begin position="442"/>
        <end position="453"/>
    </location>
</feature>
<dbReference type="InterPro" id="IPR008258">
    <property type="entry name" value="Transglycosylase_SLT_dom_1"/>
</dbReference>
<gene>
    <name evidence="5" type="ORF">F7D25_03810</name>
</gene>
<dbReference type="InterPro" id="IPR023346">
    <property type="entry name" value="Lysozyme-like_dom_sf"/>
</dbReference>
<reference evidence="5 6" key="1">
    <citation type="submission" date="2019-09" db="EMBL/GenBank/DDBJ databases">
        <title>Distinct polysaccharide growth profiles of human intestinal Prevotella copri isolates.</title>
        <authorList>
            <person name="Fehlner-Peach H."/>
            <person name="Magnabosco C."/>
            <person name="Raghavan V."/>
            <person name="Scher J.U."/>
            <person name="Tett A."/>
            <person name="Cox L.M."/>
            <person name="Gottsegen C."/>
            <person name="Watters A."/>
            <person name="Wiltshire- Gordon J.D."/>
            <person name="Segata N."/>
            <person name="Bonneau R."/>
            <person name="Littman D.R."/>
        </authorList>
    </citation>
    <scope>NUCLEOTIDE SEQUENCE [LARGE SCALE GENOMIC DNA]</scope>
    <source>
        <strain evidence="6">iAA917</strain>
    </source>
</reference>
<dbReference type="CDD" id="cd13403">
    <property type="entry name" value="MLTF-like"/>
    <property type="match status" value="1"/>
</dbReference>
<dbReference type="PANTHER" id="PTHR37423:SF2">
    <property type="entry name" value="MEMBRANE-BOUND LYTIC MUREIN TRANSGLYCOSYLASE C"/>
    <property type="match status" value="1"/>
</dbReference>
<dbReference type="SUPFAM" id="SSF53955">
    <property type="entry name" value="Lysozyme-like"/>
    <property type="match status" value="1"/>
</dbReference>
<evidence type="ECO:0000313" key="6">
    <source>
        <dbReference type="Proteomes" id="UP000477980"/>
    </source>
</evidence>
<dbReference type="RefSeq" id="WP_153090033.1">
    <property type="nucleotide sequence ID" value="NZ_VZAH01000040.1"/>
</dbReference>
<evidence type="ECO:0000256" key="3">
    <source>
        <dbReference type="SAM" id="SignalP"/>
    </source>
</evidence>
<organism evidence="5 6">
    <name type="scientific">Segatella copri</name>
    <dbReference type="NCBI Taxonomy" id="165179"/>
    <lineage>
        <taxon>Bacteria</taxon>
        <taxon>Pseudomonadati</taxon>
        <taxon>Bacteroidota</taxon>
        <taxon>Bacteroidia</taxon>
        <taxon>Bacteroidales</taxon>
        <taxon>Prevotellaceae</taxon>
        <taxon>Segatella</taxon>
    </lineage>
</organism>
<dbReference type="PANTHER" id="PTHR37423">
    <property type="entry name" value="SOLUBLE LYTIC MUREIN TRANSGLYCOSYLASE-RELATED"/>
    <property type="match status" value="1"/>
</dbReference>
<feature type="chain" id="PRO_5026267840" evidence="3">
    <location>
        <begin position="20"/>
        <end position="453"/>
    </location>
</feature>
<accession>A0A6G1VLX6</accession>
<dbReference type="SUPFAM" id="SSF53850">
    <property type="entry name" value="Periplasmic binding protein-like II"/>
    <property type="match status" value="1"/>
</dbReference>
<feature type="compositionally biased region" description="Low complexity" evidence="2">
    <location>
        <begin position="55"/>
        <end position="64"/>
    </location>
</feature>
<feature type="region of interest" description="Disordered" evidence="2">
    <location>
        <begin position="25"/>
        <end position="65"/>
    </location>
</feature>
<feature type="signal peptide" evidence="3">
    <location>
        <begin position="1"/>
        <end position="19"/>
    </location>
</feature>
<evidence type="ECO:0000259" key="4">
    <source>
        <dbReference type="Pfam" id="PF01464"/>
    </source>
</evidence>
<feature type="region of interest" description="Disordered" evidence="2">
    <location>
        <begin position="431"/>
        <end position="453"/>
    </location>
</feature>
<evidence type="ECO:0000256" key="1">
    <source>
        <dbReference type="ARBA" id="ARBA00007734"/>
    </source>
</evidence>
<sequence>MRKKLYLYTLYSLFLLASCADKKPQQELTPWGTPVGEVESMDGSDEEESDENAADGDAGAQAQQRGLSLSDIQDNGELIMLTVNGPTTYYDYHNHGMGLQYLLCEKFAQQIGVSLRVEECKDTTEMIQKLQKGEGDIIAVPLPRHILKGEKSSAGKNKTAAKSVSGDSKTINLLFCGVTPDRGKTQWAVVGGNKSLADTLNGWFKPKLIAEVKKEESFLLSTASIRRHVYSPFLNRSKGVISRYDHLFMRYSGTARMDWRLMAAQCYQESCFDPNAKSWAGACGLMQIMPSTAAHLGLPMSAIHDAEANVAAAARYMAELQGHFSDVGDPAQRALFALAAYNGGFHHIRDAMALTRKHGGNPQNWGHVREYVLRLTQPAYYGDPVVKYGYMRGTETADYVDRIRARWSEYCGGASFHESYRGGSRGPHIGRGADSFNGAPVKSKRNYQRKYHI</sequence>
<protein>
    <submittedName>
        <fullName evidence="5">Transglycosylase SLT domain-containing protein</fullName>
    </submittedName>
</protein>
<evidence type="ECO:0000256" key="2">
    <source>
        <dbReference type="SAM" id="MobiDB-lite"/>
    </source>
</evidence>
<name>A0A6G1VLX6_9BACT</name>
<comment type="similarity">
    <text evidence="1">Belongs to the transglycosylase Slt family.</text>
</comment>
<dbReference type="OrthoDB" id="9815002at2"/>
<evidence type="ECO:0000313" key="5">
    <source>
        <dbReference type="EMBL" id="MQP13554.1"/>
    </source>
</evidence>
<dbReference type="Gene3D" id="1.10.530.10">
    <property type="match status" value="1"/>
</dbReference>
<dbReference type="EMBL" id="VZAH01000040">
    <property type="protein sequence ID" value="MQP13554.1"/>
    <property type="molecule type" value="Genomic_DNA"/>
</dbReference>
<feature type="compositionally biased region" description="Acidic residues" evidence="2">
    <location>
        <begin position="39"/>
        <end position="54"/>
    </location>
</feature>